<dbReference type="SUPFAM" id="SSF117916">
    <property type="entry name" value="Fe-S cluster assembly (FSCA) domain-like"/>
    <property type="match status" value="1"/>
</dbReference>
<evidence type="ECO:0000259" key="6">
    <source>
        <dbReference type="Pfam" id="PF01106"/>
    </source>
</evidence>
<dbReference type="Pfam" id="PF01106">
    <property type="entry name" value="NifU"/>
    <property type="match status" value="1"/>
</dbReference>
<organism evidence="7 8">
    <name type="scientific">Wigglesworthia glossinidia endosymbiont of Glossina morsitans morsitans</name>
    <name type="common">Yale colony</name>
    <dbReference type="NCBI Taxonomy" id="1142511"/>
    <lineage>
        <taxon>Bacteria</taxon>
        <taxon>Pseudomonadati</taxon>
        <taxon>Pseudomonadota</taxon>
        <taxon>Gammaproteobacteria</taxon>
        <taxon>Enterobacterales</taxon>
        <taxon>Erwiniaceae</taxon>
        <taxon>Wigglesworthia</taxon>
    </lineage>
</organism>
<dbReference type="AlphaFoldDB" id="H6Q516"/>
<dbReference type="InterPro" id="IPR001075">
    <property type="entry name" value="NIF_FeS_clus_asmbl_NifU_C"/>
</dbReference>
<dbReference type="InterPro" id="IPR017726">
    <property type="entry name" value="Fe/S_biogenesis_protein_NfuA"/>
</dbReference>
<name>H6Q516_WIGGL</name>
<dbReference type="GO" id="GO:0005506">
    <property type="term" value="F:iron ion binding"/>
    <property type="evidence" value="ECO:0007669"/>
    <property type="project" value="InterPro"/>
</dbReference>
<comment type="function">
    <text evidence="5">Involved in iron-sulfur cluster biogenesis. Binds a 4Fe-4S cluster, can transfer this cluster to apoproteins, and thereby intervenes in the maturation of Fe/S proteins. Could also act as a scaffold/chaperone for damaged Fe/S proteins.</text>
</comment>
<proteinExistence type="inferred from homology"/>
<evidence type="ECO:0000256" key="3">
    <source>
        <dbReference type="ARBA" id="ARBA00023004"/>
    </source>
</evidence>
<dbReference type="KEGG" id="wgl:WIGMOR_0476"/>
<dbReference type="OrthoDB" id="9785450at2"/>
<keyword evidence="3 5" id="KW-0408">Iron</keyword>
<comment type="cofactor">
    <cofactor evidence="5">
        <name>[4Fe-4S] cluster</name>
        <dbReference type="ChEBI" id="CHEBI:49883"/>
    </cofactor>
    <text evidence="5">Binds 1 [4Fe-4S] cluster per subunit. The cluster is presumably bound at the interface of two monomers.</text>
</comment>
<feature type="binding site" evidence="5">
    <location>
        <position position="146"/>
    </location>
    <ligand>
        <name>[4Fe-4S] cluster</name>
        <dbReference type="ChEBI" id="CHEBI:49883"/>
    </ligand>
</feature>
<dbReference type="HOGENOM" id="CLU_094569_0_0_6"/>
<keyword evidence="2 5" id="KW-0479">Metal-binding</keyword>
<protein>
    <recommendedName>
        <fullName evidence="5">Fe/S biogenesis protein NfuA</fullName>
    </recommendedName>
</protein>
<dbReference type="eggNOG" id="COG0694">
    <property type="taxonomic scope" value="Bacteria"/>
</dbReference>
<evidence type="ECO:0000256" key="2">
    <source>
        <dbReference type="ARBA" id="ARBA00022723"/>
    </source>
</evidence>
<sequence>MIYITKKAQKYISKLLCNQPKKTHIKLLILSPNTENIKCQVEYYIPQVQFSDKEKKFKFSNFNVYINKANIMTINYIRIRLKENNLNKQIIVNISTSKLNLKQKLSAFIQSKINTFLMQHKGYVELIDVTEDMFVLIKFFGGCNGCAMANITLQEGIEKEIKKFFPEIKGVQDITQHVRNNSSYY</sequence>
<keyword evidence="4 5" id="KW-0411">Iron-sulfur</keyword>
<reference evidence="7 8" key="1">
    <citation type="journal article" date="2012" name="MBio">
        <title>Insight into the transmission biology and species-specific functional capabilities of tsetse (Diptera: glossinidae) obligate symbiont wigglesworthia.</title>
        <authorList>
            <person name="Rio R.V."/>
            <person name="Symula R.E."/>
            <person name="Wang J."/>
            <person name="Lohs C."/>
            <person name="Wu Y.N."/>
            <person name="Snyder A.K."/>
            <person name="Bjornson R.D."/>
            <person name="Oshima K."/>
            <person name="Biehl B.S."/>
            <person name="Perna N.T."/>
            <person name="Hattori M."/>
            <person name="Aksoy S."/>
        </authorList>
    </citation>
    <scope>NUCLEOTIDE SEQUENCE [LARGE SCALE GENOMIC DNA]</scope>
    <source>
        <strain evidence="7">WGM</strain>
    </source>
</reference>
<feature type="domain" description="NIF system FeS cluster assembly NifU C-terminal" evidence="6">
    <location>
        <begin position="108"/>
        <end position="172"/>
    </location>
</feature>
<evidence type="ECO:0000313" key="7">
    <source>
        <dbReference type="EMBL" id="AFA41299.1"/>
    </source>
</evidence>
<evidence type="ECO:0000256" key="4">
    <source>
        <dbReference type="ARBA" id="ARBA00023014"/>
    </source>
</evidence>
<accession>H6Q516</accession>
<gene>
    <name evidence="7" type="primary">gntY</name>
    <name evidence="5" type="synonym">nfuA</name>
    <name evidence="7" type="synonym">yhgI</name>
    <name evidence="7" type="ORF">WIGMOR_0476</name>
</gene>
<dbReference type="EMBL" id="CP003315">
    <property type="protein sequence ID" value="AFA41299.1"/>
    <property type="molecule type" value="Genomic_DNA"/>
</dbReference>
<dbReference type="Proteomes" id="UP000009061">
    <property type="component" value="Chromosome"/>
</dbReference>
<dbReference type="SUPFAM" id="SSF89360">
    <property type="entry name" value="HesB-like domain"/>
    <property type="match status" value="1"/>
</dbReference>
<dbReference type="RefSeq" id="WP_014354238.1">
    <property type="nucleotide sequence ID" value="NC_016893.1"/>
</dbReference>
<feature type="binding site" evidence="5">
    <location>
        <position position="143"/>
    </location>
    <ligand>
        <name>[4Fe-4S] cluster</name>
        <dbReference type="ChEBI" id="CHEBI:49883"/>
    </ligand>
</feature>
<dbReference type="GO" id="GO:0016226">
    <property type="term" value="P:iron-sulfur cluster assembly"/>
    <property type="evidence" value="ECO:0007669"/>
    <property type="project" value="UniProtKB-UniRule"/>
</dbReference>
<evidence type="ECO:0000313" key="8">
    <source>
        <dbReference type="Proteomes" id="UP000009061"/>
    </source>
</evidence>
<evidence type="ECO:0000256" key="1">
    <source>
        <dbReference type="ARBA" id="ARBA00022485"/>
    </source>
</evidence>
<keyword evidence="1 5" id="KW-0004">4Fe-4S</keyword>
<comment type="similarity">
    <text evidence="5">Belongs to the NfuA family.</text>
</comment>
<dbReference type="GO" id="GO:0051604">
    <property type="term" value="P:protein maturation"/>
    <property type="evidence" value="ECO:0007669"/>
    <property type="project" value="UniProtKB-UniRule"/>
</dbReference>
<dbReference type="InterPro" id="IPR034904">
    <property type="entry name" value="FSCA_dom_sf"/>
</dbReference>
<comment type="subunit">
    <text evidence="5">Homodimer.</text>
</comment>
<dbReference type="HAMAP" id="MF_01637">
    <property type="entry name" value="Fe_S_biogen_NfuA"/>
    <property type="match status" value="1"/>
</dbReference>
<dbReference type="InterPro" id="IPR035903">
    <property type="entry name" value="HesB-like_dom_sf"/>
</dbReference>
<dbReference type="STRING" id="1142511.WIGMOR_0476"/>
<keyword evidence="8" id="KW-1185">Reference proteome</keyword>
<dbReference type="Gene3D" id="3.30.300.130">
    <property type="entry name" value="Fe-S cluster assembly (FSCA)"/>
    <property type="match status" value="1"/>
</dbReference>
<dbReference type="GO" id="GO:0051539">
    <property type="term" value="F:4 iron, 4 sulfur cluster binding"/>
    <property type="evidence" value="ECO:0007669"/>
    <property type="project" value="UniProtKB-UniRule"/>
</dbReference>
<evidence type="ECO:0000256" key="5">
    <source>
        <dbReference type="HAMAP-Rule" id="MF_01637"/>
    </source>
</evidence>